<feature type="domain" description="DC1" evidence="3">
    <location>
        <begin position="120"/>
        <end position="163"/>
    </location>
</feature>
<proteinExistence type="predicted"/>
<dbReference type="InterPro" id="IPR004146">
    <property type="entry name" value="DC1"/>
</dbReference>
<feature type="region of interest" description="Disordered" evidence="2">
    <location>
        <begin position="28"/>
        <end position="56"/>
    </location>
</feature>
<dbReference type="AlphaFoldDB" id="A0A9I9EHR1"/>
<accession>A0A9I9EHR1</accession>
<organism evidence="4">
    <name type="scientific">Cucumis melo</name>
    <name type="common">Muskmelon</name>
    <dbReference type="NCBI Taxonomy" id="3656"/>
    <lineage>
        <taxon>Eukaryota</taxon>
        <taxon>Viridiplantae</taxon>
        <taxon>Streptophyta</taxon>
        <taxon>Embryophyta</taxon>
        <taxon>Tracheophyta</taxon>
        <taxon>Spermatophyta</taxon>
        <taxon>Magnoliopsida</taxon>
        <taxon>eudicotyledons</taxon>
        <taxon>Gunneridae</taxon>
        <taxon>Pentapetalae</taxon>
        <taxon>rosids</taxon>
        <taxon>fabids</taxon>
        <taxon>Cucurbitales</taxon>
        <taxon>Cucurbitaceae</taxon>
        <taxon>Benincaseae</taxon>
        <taxon>Cucumis</taxon>
    </lineage>
</organism>
<protein>
    <recommendedName>
        <fullName evidence="3">DC1 domain-containing protein</fullName>
    </recommendedName>
</protein>
<sequence>MAASSSKLSSPYIYMSFRTRPTIADLEDETTLSSYQSSNSNHVNTKSNNQPKQEQEEEERDGVSCGACHKPLIAIGVKSTTLCYICKKYPSTYFCGPCSNGWINFFDKRCSELPKKIHYPYHPHPLTMRIRKKCSCFVCGKSCGDFNYGCDSGMCNFIVDIKCLLKEKKKYDGPITSVRKFVGIGDL</sequence>
<dbReference type="InterPro" id="IPR046349">
    <property type="entry name" value="C1-like_sf"/>
</dbReference>
<name>A0A9I9EHR1_CUCME</name>
<dbReference type="Pfam" id="PF03107">
    <property type="entry name" value="C1_2"/>
    <property type="match status" value="1"/>
</dbReference>
<evidence type="ECO:0000256" key="1">
    <source>
        <dbReference type="ARBA" id="ARBA00022737"/>
    </source>
</evidence>
<evidence type="ECO:0000256" key="2">
    <source>
        <dbReference type="SAM" id="MobiDB-lite"/>
    </source>
</evidence>
<dbReference type="EnsemblPlants" id="MELO3C033996.2.1">
    <property type="protein sequence ID" value="MELO3C033996.2.1"/>
    <property type="gene ID" value="MELO3C033996.2"/>
</dbReference>
<dbReference type="Gramene" id="MELO3C033996.2.1">
    <property type="protein sequence ID" value="MELO3C033996.2.1"/>
    <property type="gene ID" value="MELO3C033996.2"/>
</dbReference>
<keyword evidence="1" id="KW-0677">Repeat</keyword>
<reference evidence="4" key="1">
    <citation type="submission" date="2023-03" db="UniProtKB">
        <authorList>
            <consortium name="EnsemblPlants"/>
        </authorList>
    </citation>
    <scope>IDENTIFICATION</scope>
</reference>
<feature type="compositionally biased region" description="Polar residues" evidence="2">
    <location>
        <begin position="31"/>
        <end position="52"/>
    </location>
</feature>
<evidence type="ECO:0000313" key="4">
    <source>
        <dbReference type="EnsemblPlants" id="MELO3C033996.2.1"/>
    </source>
</evidence>
<dbReference type="SUPFAM" id="SSF57889">
    <property type="entry name" value="Cysteine-rich domain"/>
    <property type="match status" value="1"/>
</dbReference>
<evidence type="ECO:0000259" key="3">
    <source>
        <dbReference type="Pfam" id="PF03107"/>
    </source>
</evidence>